<protein>
    <submittedName>
        <fullName evidence="2">Uncharacterized protein</fullName>
    </submittedName>
</protein>
<dbReference type="Proteomes" id="UP000245207">
    <property type="component" value="Unassembled WGS sequence"/>
</dbReference>
<comment type="caution">
    <text evidence="2">The sequence shown here is derived from an EMBL/GenBank/DDBJ whole genome shotgun (WGS) entry which is preliminary data.</text>
</comment>
<keyword evidence="3" id="KW-1185">Reference proteome</keyword>
<evidence type="ECO:0000256" key="1">
    <source>
        <dbReference type="SAM" id="MobiDB-lite"/>
    </source>
</evidence>
<evidence type="ECO:0000313" key="2">
    <source>
        <dbReference type="EMBL" id="PWA65086.1"/>
    </source>
</evidence>
<sequence length="226" mass="25157">MDRVLRAPPEKSSPDTLWHVSPGTPDTSPGWENYQETIADAVKQLEEFDKDCHCHVFNNQAVIALPRYGGVKVVIEAPLDSILIEGYKSEDKKGKKSAQLKEFGSINLPNKIGGGWIDETQLVNSNGQPNSPSYPFVNQVEETHGDMNRAQTVVSELHSILVVIKRAENTHDVQMTFRLHVLADFGAKNLVETKSSDISATHGPTKILLRSLLYRKLELEQIEATD</sequence>
<dbReference type="EMBL" id="PKPP01004290">
    <property type="protein sequence ID" value="PWA65086.1"/>
    <property type="molecule type" value="Genomic_DNA"/>
</dbReference>
<reference evidence="2 3" key="1">
    <citation type="journal article" date="2018" name="Mol. Plant">
        <title>The genome of Artemisia annua provides insight into the evolution of Asteraceae family and artemisinin biosynthesis.</title>
        <authorList>
            <person name="Shen Q."/>
            <person name="Zhang L."/>
            <person name="Liao Z."/>
            <person name="Wang S."/>
            <person name="Yan T."/>
            <person name="Shi P."/>
            <person name="Liu M."/>
            <person name="Fu X."/>
            <person name="Pan Q."/>
            <person name="Wang Y."/>
            <person name="Lv Z."/>
            <person name="Lu X."/>
            <person name="Zhang F."/>
            <person name="Jiang W."/>
            <person name="Ma Y."/>
            <person name="Chen M."/>
            <person name="Hao X."/>
            <person name="Li L."/>
            <person name="Tang Y."/>
            <person name="Lv G."/>
            <person name="Zhou Y."/>
            <person name="Sun X."/>
            <person name="Brodelius P.E."/>
            <person name="Rose J.K.C."/>
            <person name="Tang K."/>
        </authorList>
    </citation>
    <scope>NUCLEOTIDE SEQUENCE [LARGE SCALE GENOMIC DNA]</scope>
    <source>
        <strain evidence="3">cv. Huhao1</strain>
        <tissue evidence="2">Leaf</tissue>
    </source>
</reference>
<gene>
    <name evidence="2" type="ORF">CTI12_AA338110</name>
</gene>
<name>A0A2U1MV44_ARTAN</name>
<dbReference type="OrthoDB" id="200660at2759"/>
<proteinExistence type="predicted"/>
<evidence type="ECO:0000313" key="3">
    <source>
        <dbReference type="Proteomes" id="UP000245207"/>
    </source>
</evidence>
<feature type="compositionally biased region" description="Basic and acidic residues" evidence="1">
    <location>
        <begin position="1"/>
        <end position="13"/>
    </location>
</feature>
<feature type="region of interest" description="Disordered" evidence="1">
    <location>
        <begin position="1"/>
        <end position="28"/>
    </location>
</feature>
<dbReference type="AlphaFoldDB" id="A0A2U1MV44"/>
<accession>A0A2U1MV44</accession>
<organism evidence="2 3">
    <name type="scientific">Artemisia annua</name>
    <name type="common">Sweet wormwood</name>
    <dbReference type="NCBI Taxonomy" id="35608"/>
    <lineage>
        <taxon>Eukaryota</taxon>
        <taxon>Viridiplantae</taxon>
        <taxon>Streptophyta</taxon>
        <taxon>Embryophyta</taxon>
        <taxon>Tracheophyta</taxon>
        <taxon>Spermatophyta</taxon>
        <taxon>Magnoliopsida</taxon>
        <taxon>eudicotyledons</taxon>
        <taxon>Gunneridae</taxon>
        <taxon>Pentapetalae</taxon>
        <taxon>asterids</taxon>
        <taxon>campanulids</taxon>
        <taxon>Asterales</taxon>
        <taxon>Asteraceae</taxon>
        <taxon>Asteroideae</taxon>
        <taxon>Anthemideae</taxon>
        <taxon>Artemisiinae</taxon>
        <taxon>Artemisia</taxon>
    </lineage>
</organism>